<dbReference type="InterPro" id="IPR036876">
    <property type="entry name" value="UVR_dom_sf"/>
</dbReference>
<dbReference type="InterPro" id="IPR052046">
    <property type="entry name" value="GH57_Enzymes"/>
</dbReference>
<keyword evidence="2" id="KW-0119">Carbohydrate metabolism</keyword>
<dbReference type="InterPro" id="IPR004300">
    <property type="entry name" value="Glyco_hydro_57_N"/>
</dbReference>
<organism evidence="4 5">
    <name type="scientific">Candidatus Uhrbacteria bacterium RIFCSPLOWO2_02_FULL_49_11</name>
    <dbReference type="NCBI Taxonomy" id="1802409"/>
    <lineage>
        <taxon>Bacteria</taxon>
        <taxon>Candidatus Uhriibacteriota</taxon>
    </lineage>
</organism>
<accession>A0A1F7VAZ4</accession>
<dbReference type="InterPro" id="IPR001943">
    <property type="entry name" value="UVR_dom"/>
</dbReference>
<comment type="similarity">
    <text evidence="1">Belongs to the glycosyl hydrolase 57 family.</text>
</comment>
<proteinExistence type="inferred from homology"/>
<evidence type="ECO:0000313" key="4">
    <source>
        <dbReference type="EMBL" id="OGL87676.1"/>
    </source>
</evidence>
<evidence type="ECO:0000256" key="1">
    <source>
        <dbReference type="ARBA" id="ARBA00006821"/>
    </source>
</evidence>
<dbReference type="Pfam" id="PF03065">
    <property type="entry name" value="Glyco_hydro_57"/>
    <property type="match status" value="1"/>
</dbReference>
<sequence length="467" mass="54434">MLWANFLHLYQPPTQKPHWIKRVTAESYRKIFHELKTAPEAKLTVNINGVLVEHWDTCGEDEVIEDIRTLLARGQLELTGSAKYHPLLPFLPKDEMVRQIELNNETHKKYFGELYRPRGFFPPEMAFSLEVARTVQELGFEWIIADELSFPRGRTLDYAHLYTIEGLGNFNIYFRERRMSWVILSGQMGTGNLLIESLGERLNRNEYLLTAMDGETFGHHRPGLEQLLFEIYRSPKLTTVFISDLPKYFPHRTPVSPQPSTWALMEKDLERKVPFARWDDKDNSIHTLQWELTRLAIHTVNGAAHNDPGYPAARDALDRALHSDQYWWASAKPWWSIEMIERGAKELYDAILKTPGVTEAVKEKAKHLYHTIVFTAFDWQRSGLVDELSHKEDEDIRQRTDAQIPQLPRKEIEKMVKKLEHEMHNVALRQEFERAAQIRDRIAELNRYAADIAAPKPSAEGDKEWEG</sequence>
<dbReference type="PANTHER" id="PTHR36306">
    <property type="entry name" value="ALPHA-AMYLASE-RELATED-RELATED"/>
    <property type="match status" value="1"/>
</dbReference>
<dbReference type="SUPFAM" id="SSF88713">
    <property type="entry name" value="Glycoside hydrolase/deacetylase"/>
    <property type="match status" value="1"/>
</dbReference>
<dbReference type="EMBL" id="MGER01000065">
    <property type="protein sequence ID" value="OGL87676.1"/>
    <property type="molecule type" value="Genomic_DNA"/>
</dbReference>
<dbReference type="InterPro" id="IPR011330">
    <property type="entry name" value="Glyco_hydro/deAcase_b/a-brl"/>
</dbReference>
<reference evidence="4 5" key="1">
    <citation type="journal article" date="2016" name="Nat. Commun.">
        <title>Thousands of microbial genomes shed light on interconnected biogeochemical processes in an aquifer system.</title>
        <authorList>
            <person name="Anantharaman K."/>
            <person name="Brown C.T."/>
            <person name="Hug L.A."/>
            <person name="Sharon I."/>
            <person name="Castelle C.J."/>
            <person name="Probst A.J."/>
            <person name="Thomas B.C."/>
            <person name="Singh A."/>
            <person name="Wilkins M.J."/>
            <person name="Karaoz U."/>
            <person name="Brodie E.L."/>
            <person name="Williams K.H."/>
            <person name="Hubbard S.S."/>
            <person name="Banfield J.F."/>
        </authorList>
    </citation>
    <scope>NUCLEOTIDE SEQUENCE [LARGE SCALE GENOMIC DNA]</scope>
</reference>
<comment type="caution">
    <text evidence="4">The sequence shown here is derived from an EMBL/GenBank/DDBJ whole genome shotgun (WGS) entry which is preliminary data.</text>
</comment>
<gene>
    <name evidence="4" type="ORF">A3I42_01510</name>
</gene>
<dbReference type="Gene3D" id="4.10.860.10">
    <property type="entry name" value="UVR domain"/>
    <property type="match status" value="1"/>
</dbReference>
<feature type="domain" description="UVR" evidence="3">
    <location>
        <begin position="413"/>
        <end position="448"/>
    </location>
</feature>
<dbReference type="PROSITE" id="PS50151">
    <property type="entry name" value="UVR"/>
    <property type="match status" value="1"/>
</dbReference>
<dbReference type="Proteomes" id="UP000178264">
    <property type="component" value="Unassembled WGS sequence"/>
</dbReference>
<evidence type="ECO:0000313" key="5">
    <source>
        <dbReference type="Proteomes" id="UP000178264"/>
    </source>
</evidence>
<name>A0A1F7VAZ4_9BACT</name>
<dbReference type="PANTHER" id="PTHR36306:SF1">
    <property type="entry name" value="ALPHA-AMYLASE-RELATED"/>
    <property type="match status" value="1"/>
</dbReference>
<dbReference type="GO" id="GO:0005975">
    <property type="term" value="P:carbohydrate metabolic process"/>
    <property type="evidence" value="ECO:0007669"/>
    <property type="project" value="InterPro"/>
</dbReference>
<dbReference type="AlphaFoldDB" id="A0A1F7VAZ4"/>
<protein>
    <recommendedName>
        <fullName evidence="3">UVR domain-containing protein</fullName>
    </recommendedName>
</protein>
<evidence type="ECO:0000256" key="2">
    <source>
        <dbReference type="ARBA" id="ARBA00023277"/>
    </source>
</evidence>
<dbReference type="GO" id="GO:0003824">
    <property type="term" value="F:catalytic activity"/>
    <property type="evidence" value="ECO:0007669"/>
    <property type="project" value="InterPro"/>
</dbReference>
<evidence type="ECO:0000259" key="3">
    <source>
        <dbReference type="PROSITE" id="PS50151"/>
    </source>
</evidence>
<dbReference type="Pfam" id="PF02151">
    <property type="entry name" value="UVR"/>
    <property type="match status" value="1"/>
</dbReference>
<dbReference type="SUPFAM" id="SSF46600">
    <property type="entry name" value="C-terminal UvrC-binding domain of UvrB"/>
    <property type="match status" value="1"/>
</dbReference>
<dbReference type="Gene3D" id="3.20.110.20">
    <property type="match status" value="1"/>
</dbReference>